<dbReference type="OrthoDB" id="9802264at2"/>
<dbReference type="GO" id="GO:0005524">
    <property type="term" value="F:ATP binding"/>
    <property type="evidence" value="ECO:0007669"/>
    <property type="project" value="UniProtKB-KW"/>
</dbReference>
<accession>F1YMB9</accession>
<evidence type="ECO:0000259" key="4">
    <source>
        <dbReference type="PROSITE" id="PS50893"/>
    </source>
</evidence>
<evidence type="ECO:0000256" key="3">
    <source>
        <dbReference type="ARBA" id="ARBA00022840"/>
    </source>
</evidence>
<dbReference type="PROSITE" id="PS00211">
    <property type="entry name" value="ABC_TRANSPORTER_1"/>
    <property type="match status" value="1"/>
</dbReference>
<dbReference type="CDD" id="cd03255">
    <property type="entry name" value="ABC_MJ0796_LolCDE_FtsE"/>
    <property type="match status" value="1"/>
</dbReference>
<dbReference type="SMART" id="SM00382">
    <property type="entry name" value="AAA"/>
    <property type="match status" value="1"/>
</dbReference>
<dbReference type="RefSeq" id="WP_009680324.1">
    <property type="nucleotide sequence ID" value="NZ_AEUD01000014.1"/>
</dbReference>
<dbReference type="InterPro" id="IPR017871">
    <property type="entry name" value="ABC_transporter-like_CS"/>
</dbReference>
<protein>
    <submittedName>
        <fullName evidence="5">Putative ABC transporter ATP-binding protein</fullName>
    </submittedName>
</protein>
<dbReference type="InterPro" id="IPR003593">
    <property type="entry name" value="AAA+_ATPase"/>
</dbReference>
<keyword evidence="2" id="KW-0547">Nucleotide-binding</keyword>
<dbReference type="GO" id="GO:0016887">
    <property type="term" value="F:ATP hydrolysis activity"/>
    <property type="evidence" value="ECO:0007669"/>
    <property type="project" value="InterPro"/>
</dbReference>
<dbReference type="InterPro" id="IPR003439">
    <property type="entry name" value="ABC_transporter-like_ATP-bd"/>
</dbReference>
<dbReference type="InterPro" id="IPR015854">
    <property type="entry name" value="ABC_transpr_LolD-like"/>
</dbReference>
<keyword evidence="6" id="KW-1185">Reference proteome</keyword>
<dbReference type="GO" id="GO:0005886">
    <property type="term" value="C:plasma membrane"/>
    <property type="evidence" value="ECO:0007669"/>
    <property type="project" value="TreeGrafter"/>
</dbReference>
<proteinExistence type="predicted"/>
<dbReference type="AlphaFoldDB" id="F1YMB9"/>
<dbReference type="EMBL" id="AEUD01000014">
    <property type="protein sequence ID" value="EGD54168.1"/>
    <property type="molecule type" value="Genomic_DNA"/>
</dbReference>
<comment type="caution">
    <text evidence="5">The sequence shown here is derived from an EMBL/GenBank/DDBJ whole genome shotgun (WGS) entry which is preliminary data.</text>
</comment>
<feature type="domain" description="ABC transporter" evidence="4">
    <location>
        <begin position="5"/>
        <end position="218"/>
    </location>
</feature>
<evidence type="ECO:0000256" key="2">
    <source>
        <dbReference type="ARBA" id="ARBA00022741"/>
    </source>
</evidence>
<sequence>MSLDLRNVHVEYRSGEERLTVLDEFTATFEPGTATTIVGPSGSGKSTLLGVCGILRRPDRGAVCLDGTDVTGLSVRDRDRLRRTQIGYVFQSGNLLPGLTVLDQVLAQAVISGERPARARAHARDLLDEVGLAGHERQRPDELSGGQRQRVSIARALIHRPRLLLIDEPTAAVDRSQAGRITDLIMQVTEESGCITVIATHDPEVMAATDRTVSLAVV</sequence>
<gene>
    <name evidence="5" type="ORF">SCNU_15639</name>
</gene>
<name>F1YMB9_9ACTN</name>
<dbReference type="Proteomes" id="UP000035065">
    <property type="component" value="Unassembled WGS sequence"/>
</dbReference>
<dbReference type="eggNOG" id="COG1136">
    <property type="taxonomic scope" value="Bacteria"/>
</dbReference>
<keyword evidence="1" id="KW-0813">Transport</keyword>
<evidence type="ECO:0000313" key="5">
    <source>
        <dbReference type="EMBL" id="EGD54168.1"/>
    </source>
</evidence>
<dbReference type="PANTHER" id="PTHR24220">
    <property type="entry name" value="IMPORT ATP-BINDING PROTEIN"/>
    <property type="match status" value="1"/>
</dbReference>
<dbReference type="InterPro" id="IPR017911">
    <property type="entry name" value="MacB-like_ATP-bd"/>
</dbReference>
<dbReference type="PROSITE" id="PS50893">
    <property type="entry name" value="ABC_TRANSPORTER_2"/>
    <property type="match status" value="1"/>
</dbReference>
<dbReference type="SUPFAM" id="SSF52540">
    <property type="entry name" value="P-loop containing nucleoside triphosphate hydrolases"/>
    <property type="match status" value="1"/>
</dbReference>
<evidence type="ECO:0000256" key="1">
    <source>
        <dbReference type="ARBA" id="ARBA00022448"/>
    </source>
</evidence>
<dbReference type="Gene3D" id="3.40.50.300">
    <property type="entry name" value="P-loop containing nucleotide triphosphate hydrolases"/>
    <property type="match status" value="1"/>
</dbReference>
<dbReference type="STRING" id="644548.SCNU_15639"/>
<reference evidence="5 6" key="1">
    <citation type="journal article" date="2011" name="J. Bacteriol.">
        <title>Draft Genome Sequence of Gordonia neofelifaecis NRRL B-59395, a Cholesterol-Degrading Actinomycete.</title>
        <authorList>
            <person name="Ge F."/>
            <person name="Li W."/>
            <person name="Chen G."/>
            <person name="Liu Y."/>
            <person name="Zhang G."/>
            <person name="Yong B."/>
            <person name="Wang Q."/>
            <person name="Wang N."/>
            <person name="Huang Z."/>
            <person name="Li W."/>
            <person name="Wang J."/>
            <person name="Wu C."/>
            <person name="Xie Q."/>
            <person name="Liu G."/>
        </authorList>
    </citation>
    <scope>NUCLEOTIDE SEQUENCE [LARGE SCALE GENOMIC DNA]</scope>
    <source>
        <strain evidence="5 6">NRRL B-59395</strain>
    </source>
</reference>
<dbReference type="PANTHER" id="PTHR24220:SF685">
    <property type="entry name" value="ABC TRANSPORTER RELATED"/>
    <property type="match status" value="1"/>
</dbReference>
<keyword evidence="3 5" id="KW-0067">ATP-binding</keyword>
<dbReference type="Pfam" id="PF00005">
    <property type="entry name" value="ABC_tran"/>
    <property type="match status" value="1"/>
</dbReference>
<evidence type="ECO:0000313" key="6">
    <source>
        <dbReference type="Proteomes" id="UP000035065"/>
    </source>
</evidence>
<organism evidence="5 6">
    <name type="scientific">Gordonia neofelifaecis NRRL B-59395</name>
    <dbReference type="NCBI Taxonomy" id="644548"/>
    <lineage>
        <taxon>Bacteria</taxon>
        <taxon>Bacillati</taxon>
        <taxon>Actinomycetota</taxon>
        <taxon>Actinomycetes</taxon>
        <taxon>Mycobacteriales</taxon>
        <taxon>Gordoniaceae</taxon>
        <taxon>Gordonia</taxon>
    </lineage>
</organism>
<dbReference type="GO" id="GO:0022857">
    <property type="term" value="F:transmembrane transporter activity"/>
    <property type="evidence" value="ECO:0007669"/>
    <property type="project" value="TreeGrafter"/>
</dbReference>
<dbReference type="InterPro" id="IPR027417">
    <property type="entry name" value="P-loop_NTPase"/>
</dbReference>